<feature type="transmembrane region" description="Helical" evidence="1">
    <location>
        <begin position="50"/>
        <end position="71"/>
    </location>
</feature>
<feature type="transmembrane region" description="Helical" evidence="1">
    <location>
        <begin position="18"/>
        <end position="38"/>
    </location>
</feature>
<protein>
    <submittedName>
        <fullName evidence="2">DUF3311 domain-containing protein</fullName>
    </submittedName>
</protein>
<comment type="caution">
    <text evidence="2">The sequence shown here is derived from an EMBL/GenBank/DDBJ whole genome shotgun (WGS) entry which is preliminary data.</text>
</comment>
<dbReference type="EMBL" id="JBHTIW010000003">
    <property type="protein sequence ID" value="MFD0919486.1"/>
    <property type="molecule type" value="Genomic_DNA"/>
</dbReference>
<reference evidence="3" key="1">
    <citation type="journal article" date="2019" name="Int. J. Syst. Evol. Microbiol.">
        <title>The Global Catalogue of Microorganisms (GCM) 10K type strain sequencing project: providing services to taxonomists for standard genome sequencing and annotation.</title>
        <authorList>
            <consortium name="The Broad Institute Genomics Platform"/>
            <consortium name="The Broad Institute Genome Sequencing Center for Infectious Disease"/>
            <person name="Wu L."/>
            <person name="Ma J."/>
        </authorList>
    </citation>
    <scope>NUCLEOTIDE SEQUENCE [LARGE SCALE GENOMIC DNA]</scope>
    <source>
        <strain evidence="3">CCUG 56401</strain>
    </source>
</reference>
<evidence type="ECO:0000313" key="2">
    <source>
        <dbReference type="EMBL" id="MFD0919486.1"/>
    </source>
</evidence>
<dbReference type="Proteomes" id="UP001597018">
    <property type="component" value="Unassembled WGS sequence"/>
</dbReference>
<sequence length="81" mass="9159">MSEHDGEGRVPARGRGKVLRFVLACLPWVGMLGCAPLADRVRPFVLGMPFLLFWVLAWVVLTSVCMAVVYWSDPANREERR</sequence>
<accession>A0ABW3FLU3</accession>
<dbReference type="Pfam" id="PF11755">
    <property type="entry name" value="DUF3311"/>
    <property type="match status" value="1"/>
</dbReference>
<dbReference type="PANTHER" id="PTHR40034">
    <property type="entry name" value="BSL5891 PROTEIN"/>
    <property type="match status" value="1"/>
</dbReference>
<dbReference type="RefSeq" id="WP_263252687.1">
    <property type="nucleotide sequence ID" value="NZ_BAABLT010000001.1"/>
</dbReference>
<name>A0ABW3FLU3_9PSEU</name>
<dbReference type="PANTHER" id="PTHR40034:SF1">
    <property type="entry name" value="BSL5891 PROTEIN"/>
    <property type="match status" value="1"/>
</dbReference>
<evidence type="ECO:0000256" key="1">
    <source>
        <dbReference type="SAM" id="Phobius"/>
    </source>
</evidence>
<keyword evidence="1" id="KW-0472">Membrane</keyword>
<evidence type="ECO:0000313" key="3">
    <source>
        <dbReference type="Proteomes" id="UP001597018"/>
    </source>
</evidence>
<gene>
    <name evidence="2" type="ORF">ACFQ16_07005</name>
</gene>
<organism evidence="2 3">
    <name type="scientific">Saccharopolyspora rosea</name>
    <dbReference type="NCBI Taxonomy" id="524884"/>
    <lineage>
        <taxon>Bacteria</taxon>
        <taxon>Bacillati</taxon>
        <taxon>Actinomycetota</taxon>
        <taxon>Actinomycetes</taxon>
        <taxon>Pseudonocardiales</taxon>
        <taxon>Pseudonocardiaceae</taxon>
        <taxon>Saccharopolyspora</taxon>
    </lineage>
</organism>
<keyword evidence="1" id="KW-0812">Transmembrane</keyword>
<proteinExistence type="predicted"/>
<keyword evidence="3" id="KW-1185">Reference proteome</keyword>
<keyword evidence="1" id="KW-1133">Transmembrane helix</keyword>
<dbReference type="InterPro" id="IPR021741">
    <property type="entry name" value="DUF3311"/>
</dbReference>